<organism evidence="1 2">
    <name type="scientific">Diversispora epigaea</name>
    <dbReference type="NCBI Taxonomy" id="1348612"/>
    <lineage>
        <taxon>Eukaryota</taxon>
        <taxon>Fungi</taxon>
        <taxon>Fungi incertae sedis</taxon>
        <taxon>Mucoromycota</taxon>
        <taxon>Glomeromycotina</taxon>
        <taxon>Glomeromycetes</taxon>
        <taxon>Diversisporales</taxon>
        <taxon>Diversisporaceae</taxon>
        <taxon>Diversispora</taxon>
    </lineage>
</organism>
<protein>
    <submittedName>
        <fullName evidence="1">Uncharacterized protein</fullName>
    </submittedName>
</protein>
<dbReference type="Proteomes" id="UP000266861">
    <property type="component" value="Unassembled WGS sequence"/>
</dbReference>
<comment type="caution">
    <text evidence="1">The sequence shown here is derived from an EMBL/GenBank/DDBJ whole genome shotgun (WGS) entry which is preliminary data.</text>
</comment>
<dbReference type="EMBL" id="PQFF01000421">
    <property type="protein sequence ID" value="RHZ51153.1"/>
    <property type="molecule type" value="Genomic_DNA"/>
</dbReference>
<keyword evidence="2" id="KW-1185">Reference proteome</keyword>
<evidence type="ECO:0000313" key="2">
    <source>
        <dbReference type="Proteomes" id="UP000266861"/>
    </source>
</evidence>
<sequence>MALDLSKSIYQEKIFKKETEKEIRRLTQEKEKKEDGFVHEFEGDSNENINEYREEYSKECNGEYCEESNPIVYMTKDCLKFKF</sequence>
<gene>
    <name evidence="1" type="ORF">Glove_482g75</name>
</gene>
<dbReference type="AlphaFoldDB" id="A0A397GQ27"/>
<name>A0A397GQ27_9GLOM</name>
<proteinExistence type="predicted"/>
<accession>A0A397GQ27</accession>
<evidence type="ECO:0000313" key="1">
    <source>
        <dbReference type="EMBL" id="RHZ51153.1"/>
    </source>
</evidence>
<reference evidence="1 2" key="1">
    <citation type="submission" date="2018-08" db="EMBL/GenBank/DDBJ databases">
        <title>Genome and evolution of the arbuscular mycorrhizal fungus Diversispora epigaea (formerly Glomus versiforme) and its bacterial endosymbionts.</title>
        <authorList>
            <person name="Sun X."/>
            <person name="Fei Z."/>
            <person name="Harrison M."/>
        </authorList>
    </citation>
    <scope>NUCLEOTIDE SEQUENCE [LARGE SCALE GENOMIC DNA]</scope>
    <source>
        <strain evidence="1 2">IT104</strain>
    </source>
</reference>